<organism>
    <name type="scientific">Ixodes scapularis</name>
    <name type="common">Black-legged tick</name>
    <name type="synonym">Deer tick</name>
    <dbReference type="NCBI Taxonomy" id="6945"/>
    <lineage>
        <taxon>Eukaryota</taxon>
        <taxon>Metazoa</taxon>
        <taxon>Ecdysozoa</taxon>
        <taxon>Arthropoda</taxon>
        <taxon>Chelicerata</taxon>
        <taxon>Arachnida</taxon>
        <taxon>Acari</taxon>
        <taxon>Parasitiformes</taxon>
        <taxon>Ixodida</taxon>
        <taxon>Ixodoidea</taxon>
        <taxon>Ixodidae</taxon>
        <taxon>Ixodinae</taxon>
        <taxon>Ixodes</taxon>
    </lineage>
</organism>
<dbReference type="HOGENOM" id="CLU_151678_0_0_1"/>
<dbReference type="Proteomes" id="UP000001555">
    <property type="component" value="Unassembled WGS sequence"/>
</dbReference>
<dbReference type="EnsemblMetazoa" id="ISCW024209-RA">
    <property type="protein sequence ID" value="ISCW024209-PA"/>
    <property type="gene ID" value="ISCW024209"/>
</dbReference>
<evidence type="ECO:0000313" key="2">
    <source>
        <dbReference type="EnsemblMetazoa" id="ISCW024209-PA"/>
    </source>
</evidence>
<reference evidence="1 3" key="1">
    <citation type="submission" date="2008-03" db="EMBL/GenBank/DDBJ databases">
        <title>Annotation of Ixodes scapularis.</title>
        <authorList>
            <consortium name="Ixodes scapularis Genome Project Consortium"/>
            <person name="Caler E."/>
            <person name="Hannick L.I."/>
            <person name="Bidwell S."/>
            <person name="Joardar V."/>
            <person name="Thiagarajan M."/>
            <person name="Amedeo P."/>
            <person name="Galinsky K.J."/>
            <person name="Schobel S."/>
            <person name="Inman J."/>
            <person name="Hostetler J."/>
            <person name="Miller J."/>
            <person name="Hammond M."/>
            <person name="Megy K."/>
            <person name="Lawson D."/>
            <person name="Kodira C."/>
            <person name="Sutton G."/>
            <person name="Meyer J."/>
            <person name="Hill C.A."/>
            <person name="Birren B."/>
            <person name="Nene V."/>
            <person name="Collins F."/>
            <person name="Alarcon-Chaidez F."/>
            <person name="Wikel S."/>
            <person name="Strausberg R."/>
        </authorList>
    </citation>
    <scope>NUCLEOTIDE SEQUENCE [LARGE SCALE GENOMIC DNA]</scope>
    <source>
        <strain evidence="3">Wikel</strain>
        <strain evidence="1">Wikel colony</strain>
    </source>
</reference>
<evidence type="ECO:0000313" key="3">
    <source>
        <dbReference type="Proteomes" id="UP000001555"/>
    </source>
</evidence>
<sequence length="142" mass="15799">MVVGLFVFPCYQLFTREFLRAAALIERNQISRRFIRSRKQAFKNRVSIRALGQKGSSSGDFAGGAPCFLIDPVQRCRKRLLVPALRRSLASMCPSGDRICQLSARRHLPSVDSPGQIKEVSEPTTRVSTFDVGNFAGKGRPD</sequence>
<keyword evidence="3" id="KW-1185">Reference proteome</keyword>
<reference evidence="2" key="2">
    <citation type="submission" date="2020-05" db="UniProtKB">
        <authorList>
            <consortium name="EnsemblMetazoa"/>
        </authorList>
    </citation>
    <scope>IDENTIFICATION</scope>
    <source>
        <strain evidence="2">wikel</strain>
    </source>
</reference>
<dbReference type="InParanoid" id="B7PK71"/>
<dbReference type="AlphaFoldDB" id="B7PK71"/>
<feature type="non-terminal residue" evidence="1">
    <location>
        <position position="142"/>
    </location>
</feature>
<proteinExistence type="predicted"/>
<dbReference type="EMBL" id="DS730899">
    <property type="protein sequence ID" value="EEC06993.1"/>
    <property type="molecule type" value="Genomic_DNA"/>
</dbReference>
<protein>
    <submittedName>
        <fullName evidence="1 2">Uncharacterized protein</fullName>
    </submittedName>
</protein>
<dbReference type="PaxDb" id="6945-B7PK71"/>
<evidence type="ECO:0000313" key="1">
    <source>
        <dbReference type="EMBL" id="EEC06993.1"/>
    </source>
</evidence>
<dbReference type="VEuPathDB" id="VectorBase:ISCW024209"/>
<dbReference type="EMBL" id="ABJB010373585">
    <property type="status" value="NOT_ANNOTATED_CDS"/>
    <property type="molecule type" value="Genomic_DNA"/>
</dbReference>
<gene>
    <name evidence="1" type="ORF">IscW_ISCW024209</name>
</gene>
<name>B7PK71_IXOSC</name>
<accession>B7PK71</accession>
<dbReference type="VEuPathDB" id="VectorBase:ISCI024209"/>